<accession>A0A1Z1W4K4</accession>
<name>A0A1Z1W4K4_9ACTN</name>
<dbReference type="KEGG" id="salf:SMD44_00761"/>
<protein>
    <submittedName>
        <fullName evidence="3">Stress-inducible protein</fullName>
    </submittedName>
</protein>
<dbReference type="InterPro" id="IPR006016">
    <property type="entry name" value="UspA"/>
</dbReference>
<evidence type="ECO:0000313" key="4">
    <source>
        <dbReference type="Proteomes" id="UP000195880"/>
    </source>
</evidence>
<dbReference type="RefSeq" id="WP_087882824.1">
    <property type="nucleotide sequence ID" value="NZ_CP021748.1"/>
</dbReference>
<evidence type="ECO:0000313" key="3">
    <source>
        <dbReference type="EMBL" id="ARX81363.1"/>
    </source>
</evidence>
<proteinExistence type="inferred from homology"/>
<feature type="domain" description="UspA" evidence="2">
    <location>
        <begin position="179"/>
        <end position="315"/>
    </location>
</feature>
<dbReference type="EMBL" id="CP021748">
    <property type="protein sequence ID" value="ARX81363.1"/>
    <property type="molecule type" value="Genomic_DNA"/>
</dbReference>
<feature type="domain" description="UspA" evidence="2">
    <location>
        <begin position="26"/>
        <end position="156"/>
    </location>
</feature>
<keyword evidence="4" id="KW-1185">Reference proteome</keyword>
<dbReference type="SUPFAM" id="SSF52402">
    <property type="entry name" value="Adenine nucleotide alpha hydrolases-like"/>
    <property type="match status" value="2"/>
</dbReference>
<dbReference type="Gene3D" id="3.40.50.620">
    <property type="entry name" value="HUPs"/>
    <property type="match status" value="2"/>
</dbReference>
<dbReference type="Pfam" id="PF00582">
    <property type="entry name" value="Usp"/>
    <property type="match status" value="2"/>
</dbReference>
<evidence type="ECO:0000256" key="1">
    <source>
        <dbReference type="ARBA" id="ARBA00008791"/>
    </source>
</evidence>
<dbReference type="InterPro" id="IPR014729">
    <property type="entry name" value="Rossmann-like_a/b/a_fold"/>
</dbReference>
<dbReference type="eggNOG" id="COG0589">
    <property type="taxonomic scope" value="Bacteria"/>
</dbReference>
<dbReference type="PRINTS" id="PR01438">
    <property type="entry name" value="UNVRSLSTRESS"/>
</dbReference>
<reference evidence="3 4" key="1">
    <citation type="submission" date="2017-05" db="EMBL/GenBank/DDBJ databases">
        <title>Streptomyces alboflavus Genome sequencing and assembly.</title>
        <authorList>
            <person name="Wang Y."/>
            <person name="Du B."/>
            <person name="Ding Y."/>
            <person name="Liu H."/>
            <person name="Hou Q."/>
            <person name="Liu K."/>
            <person name="Wang C."/>
            <person name="Yao L."/>
        </authorList>
    </citation>
    <scope>NUCLEOTIDE SEQUENCE [LARGE SCALE GENOMIC DNA]</scope>
    <source>
        <strain evidence="3 4">MDJK44</strain>
    </source>
</reference>
<comment type="similarity">
    <text evidence="1">Belongs to the universal stress protein A family.</text>
</comment>
<dbReference type="STRING" id="67267.GCA_000716675_00935"/>
<dbReference type="PANTHER" id="PTHR46268">
    <property type="entry name" value="STRESS RESPONSE PROTEIN NHAX"/>
    <property type="match status" value="1"/>
</dbReference>
<organism evidence="3 4">
    <name type="scientific">Streptomyces alboflavus</name>
    <dbReference type="NCBI Taxonomy" id="67267"/>
    <lineage>
        <taxon>Bacteria</taxon>
        <taxon>Bacillati</taxon>
        <taxon>Actinomycetota</taxon>
        <taxon>Actinomycetes</taxon>
        <taxon>Kitasatosporales</taxon>
        <taxon>Streptomycetaceae</taxon>
        <taxon>Streptomyces</taxon>
    </lineage>
</organism>
<gene>
    <name evidence="3" type="ORF">SMD44_00761</name>
</gene>
<dbReference type="AlphaFoldDB" id="A0A1Z1W4K4"/>
<evidence type="ECO:0000259" key="2">
    <source>
        <dbReference type="Pfam" id="PF00582"/>
    </source>
</evidence>
<dbReference type="OrthoDB" id="4867015at2"/>
<dbReference type="InterPro" id="IPR006015">
    <property type="entry name" value="Universal_stress_UspA"/>
</dbReference>
<dbReference type="PANTHER" id="PTHR46268:SF6">
    <property type="entry name" value="UNIVERSAL STRESS PROTEIN UP12"/>
    <property type="match status" value="1"/>
</dbReference>
<dbReference type="Proteomes" id="UP000195880">
    <property type="component" value="Chromosome"/>
</dbReference>
<sequence>MNRHRTSPRPCPTTRTRLAAGDRTRAVTAGIDGTLAGMDAADWAAREALRRGVPLRLLHVAADQDHQSRIRRAGPADRARGVLDRAAITLSYVHPALRIHAQQPSGPTAAALLAAAADAETLVLGSRSPAGFGGFLVGSVASAVAARAERPVVLVRAGECPEDAHVPDTDGGPSRSTPYRPVVLALDLPLPAEELLGYAFDAAAVRGAPLHVLHVWTVPPLDACAPGRAVPDVLAEREEDARRELAAELLPWRRAYPATKVVERVRSGRTGHHVLKAATGASLLVVGRRAQAGPRLGGTADSAVRHVACPVAVVPHG</sequence>